<evidence type="ECO:0000256" key="4">
    <source>
        <dbReference type="ARBA" id="ARBA00023136"/>
    </source>
</evidence>
<feature type="transmembrane region" description="Helical" evidence="7">
    <location>
        <begin position="97"/>
        <end position="120"/>
    </location>
</feature>
<dbReference type="OrthoDB" id="4525788at2759"/>
<evidence type="ECO:0000256" key="7">
    <source>
        <dbReference type="SAM" id="Phobius"/>
    </source>
</evidence>
<feature type="region of interest" description="Disordered" evidence="6">
    <location>
        <begin position="328"/>
        <end position="350"/>
    </location>
</feature>
<dbReference type="PANTHER" id="PTHR33048">
    <property type="entry name" value="PTH11-LIKE INTEGRAL MEMBRANE PROTEIN (AFU_ORTHOLOGUE AFUA_5G11245)"/>
    <property type="match status" value="1"/>
</dbReference>
<dbReference type="GO" id="GO:0016020">
    <property type="term" value="C:membrane"/>
    <property type="evidence" value="ECO:0007669"/>
    <property type="project" value="UniProtKB-SubCell"/>
</dbReference>
<reference evidence="9" key="1">
    <citation type="submission" date="2022-11" db="EMBL/GenBank/DDBJ databases">
        <authorList>
            <person name="Petersen C."/>
        </authorList>
    </citation>
    <scope>NUCLEOTIDE SEQUENCE</scope>
    <source>
        <strain evidence="9">IBT 19713</strain>
    </source>
</reference>
<proteinExistence type="inferred from homology"/>
<evidence type="ECO:0000259" key="8">
    <source>
        <dbReference type="Pfam" id="PF20684"/>
    </source>
</evidence>
<protein>
    <recommendedName>
        <fullName evidence="8">Rhodopsin domain-containing protein</fullName>
    </recommendedName>
</protein>
<evidence type="ECO:0000313" key="9">
    <source>
        <dbReference type="EMBL" id="KAJ5238474.1"/>
    </source>
</evidence>
<evidence type="ECO:0000313" key="10">
    <source>
        <dbReference type="Proteomes" id="UP001150941"/>
    </source>
</evidence>
<keyword evidence="10" id="KW-1185">Reference proteome</keyword>
<feature type="transmembrane region" description="Helical" evidence="7">
    <location>
        <begin position="54"/>
        <end position="77"/>
    </location>
</feature>
<sequence>MASTTLPTVLPDSAPSLVDSIRAMIGLFTGFELVVCLLRLYVRRFITRQFGLDDYLVIVSVVLQVAFAAISLVLTTVGLGYHQDTVPTSSMIQVHKYVYILFCLYLWAALAVKCSLTVFIMRLFPTKWVKRAGWAIIAVMILVTVSGEIPLIVQCNPIEGAWDPNVKNAKCFSPKTLEYIQLYQAILMLIFDVLIVALPIPTVWKLQMPLSRRLVVIGLFSLGLIACSCGLARIPLLGFQASASDYTYLGGVPLILMNVEYTLGLIAGSLPSLRVLLKSIPGLNSSGKGTPYPTRTREWESTTNGNGGYQLTEPTHWSQKWMSKKSADVDSIESESQQPIVIAGKAPDRT</sequence>
<dbReference type="Pfam" id="PF20684">
    <property type="entry name" value="Fung_rhodopsin"/>
    <property type="match status" value="1"/>
</dbReference>
<dbReference type="Proteomes" id="UP001150941">
    <property type="component" value="Unassembled WGS sequence"/>
</dbReference>
<feature type="transmembrane region" description="Helical" evidence="7">
    <location>
        <begin position="182"/>
        <end position="202"/>
    </location>
</feature>
<feature type="region of interest" description="Disordered" evidence="6">
    <location>
        <begin position="288"/>
        <end position="310"/>
    </location>
</feature>
<keyword evidence="3 7" id="KW-1133">Transmembrane helix</keyword>
<keyword evidence="4 7" id="KW-0472">Membrane</keyword>
<accession>A0A9W9P5T5</accession>
<dbReference type="InterPro" id="IPR049326">
    <property type="entry name" value="Rhodopsin_dom_fungi"/>
</dbReference>
<evidence type="ECO:0000256" key="6">
    <source>
        <dbReference type="SAM" id="MobiDB-lite"/>
    </source>
</evidence>
<evidence type="ECO:0000256" key="5">
    <source>
        <dbReference type="ARBA" id="ARBA00038359"/>
    </source>
</evidence>
<evidence type="ECO:0000256" key="1">
    <source>
        <dbReference type="ARBA" id="ARBA00004141"/>
    </source>
</evidence>
<feature type="domain" description="Rhodopsin" evidence="8">
    <location>
        <begin position="38"/>
        <end position="278"/>
    </location>
</feature>
<feature type="transmembrane region" description="Helical" evidence="7">
    <location>
        <begin position="214"/>
        <end position="234"/>
    </location>
</feature>
<evidence type="ECO:0000256" key="3">
    <source>
        <dbReference type="ARBA" id="ARBA00022989"/>
    </source>
</evidence>
<organism evidence="9 10">
    <name type="scientific">Penicillium chermesinum</name>
    <dbReference type="NCBI Taxonomy" id="63820"/>
    <lineage>
        <taxon>Eukaryota</taxon>
        <taxon>Fungi</taxon>
        <taxon>Dikarya</taxon>
        <taxon>Ascomycota</taxon>
        <taxon>Pezizomycotina</taxon>
        <taxon>Eurotiomycetes</taxon>
        <taxon>Eurotiomycetidae</taxon>
        <taxon>Eurotiales</taxon>
        <taxon>Aspergillaceae</taxon>
        <taxon>Penicillium</taxon>
    </lineage>
</organism>
<dbReference type="GeneID" id="83199693"/>
<keyword evidence="2 7" id="KW-0812">Transmembrane</keyword>
<reference evidence="9" key="2">
    <citation type="journal article" date="2023" name="IMA Fungus">
        <title>Comparative genomic study of the Penicillium genus elucidates a diverse pangenome and 15 lateral gene transfer events.</title>
        <authorList>
            <person name="Petersen C."/>
            <person name="Sorensen T."/>
            <person name="Nielsen M.R."/>
            <person name="Sondergaard T.E."/>
            <person name="Sorensen J.L."/>
            <person name="Fitzpatrick D.A."/>
            <person name="Frisvad J.C."/>
            <person name="Nielsen K.L."/>
        </authorList>
    </citation>
    <scope>NUCLEOTIDE SEQUENCE</scope>
    <source>
        <strain evidence="9">IBT 19713</strain>
    </source>
</reference>
<feature type="transmembrane region" description="Helical" evidence="7">
    <location>
        <begin position="132"/>
        <end position="153"/>
    </location>
</feature>
<dbReference type="InterPro" id="IPR052337">
    <property type="entry name" value="SAT4-like"/>
</dbReference>
<name>A0A9W9P5T5_9EURO</name>
<dbReference type="RefSeq" id="XP_058331393.1">
    <property type="nucleotide sequence ID" value="XM_058472390.1"/>
</dbReference>
<feature type="transmembrane region" description="Helical" evidence="7">
    <location>
        <begin position="20"/>
        <end position="42"/>
    </location>
</feature>
<dbReference type="AlphaFoldDB" id="A0A9W9P5T5"/>
<dbReference type="PANTHER" id="PTHR33048:SF47">
    <property type="entry name" value="INTEGRAL MEMBRANE PROTEIN-RELATED"/>
    <property type="match status" value="1"/>
</dbReference>
<comment type="subcellular location">
    <subcellularLocation>
        <location evidence="1">Membrane</location>
        <topology evidence="1">Multi-pass membrane protein</topology>
    </subcellularLocation>
</comment>
<comment type="caution">
    <text evidence="9">The sequence shown here is derived from an EMBL/GenBank/DDBJ whole genome shotgun (WGS) entry which is preliminary data.</text>
</comment>
<evidence type="ECO:0000256" key="2">
    <source>
        <dbReference type="ARBA" id="ARBA00022692"/>
    </source>
</evidence>
<gene>
    <name evidence="9" type="ORF">N7468_003093</name>
</gene>
<comment type="similarity">
    <text evidence="5">Belongs to the SAT4 family.</text>
</comment>
<feature type="transmembrane region" description="Helical" evidence="7">
    <location>
        <begin position="246"/>
        <end position="270"/>
    </location>
</feature>
<dbReference type="EMBL" id="JAPQKS010000003">
    <property type="protein sequence ID" value="KAJ5238474.1"/>
    <property type="molecule type" value="Genomic_DNA"/>
</dbReference>